<comment type="similarity">
    <text evidence="1">Belongs to the bacterial ring-hydroxylating dioxygenase alpha subunit family.</text>
</comment>
<evidence type="ECO:0000256" key="6">
    <source>
        <dbReference type="ARBA" id="ARBA00023014"/>
    </source>
</evidence>
<dbReference type="CDD" id="cd08879">
    <property type="entry name" value="RHO_alpha_C_AntDO-like"/>
    <property type="match status" value="1"/>
</dbReference>
<dbReference type="PRINTS" id="PR00090">
    <property type="entry name" value="RNGDIOXGNASE"/>
</dbReference>
<keyword evidence="5" id="KW-0408">Iron</keyword>
<evidence type="ECO:0000256" key="4">
    <source>
        <dbReference type="ARBA" id="ARBA00023002"/>
    </source>
</evidence>
<gene>
    <name evidence="8" type="ORF">JQ619_20720</name>
</gene>
<feature type="domain" description="Rieske" evidence="7">
    <location>
        <begin position="41"/>
        <end position="150"/>
    </location>
</feature>
<evidence type="ECO:0000256" key="2">
    <source>
        <dbReference type="ARBA" id="ARBA00022714"/>
    </source>
</evidence>
<dbReference type="Pfam" id="PF00355">
    <property type="entry name" value="Rieske"/>
    <property type="match status" value="1"/>
</dbReference>
<dbReference type="PROSITE" id="PS51296">
    <property type="entry name" value="RIESKE"/>
    <property type="match status" value="1"/>
</dbReference>
<dbReference type="EMBL" id="JAFCLK010000019">
    <property type="protein sequence ID" value="MBR1138195.1"/>
    <property type="molecule type" value="Genomic_DNA"/>
</dbReference>
<keyword evidence="3" id="KW-0479">Metal-binding</keyword>
<comment type="caution">
    <text evidence="8">The sequence shown here is derived from an EMBL/GenBank/DDBJ whole genome shotgun (WGS) entry which is preliminary data.</text>
</comment>
<name>A0ABS5GA33_9BRAD</name>
<dbReference type="InterPro" id="IPR017941">
    <property type="entry name" value="Rieske_2Fe-2S"/>
</dbReference>
<dbReference type="SUPFAM" id="SSF50022">
    <property type="entry name" value="ISP domain"/>
    <property type="match status" value="1"/>
</dbReference>
<evidence type="ECO:0000256" key="3">
    <source>
        <dbReference type="ARBA" id="ARBA00022723"/>
    </source>
</evidence>
<keyword evidence="8" id="KW-0223">Dioxygenase</keyword>
<evidence type="ECO:0000256" key="1">
    <source>
        <dbReference type="ARBA" id="ARBA00008751"/>
    </source>
</evidence>
<dbReference type="Proteomes" id="UP001314635">
    <property type="component" value="Unassembled WGS sequence"/>
</dbReference>
<dbReference type="InterPro" id="IPR036922">
    <property type="entry name" value="Rieske_2Fe-2S_sf"/>
</dbReference>
<dbReference type="Gene3D" id="2.102.10.10">
    <property type="entry name" value="Rieske [2Fe-2S] iron-sulphur domain"/>
    <property type="match status" value="1"/>
</dbReference>
<organism evidence="8 9">
    <name type="scientific">Bradyrhizobium denitrificans</name>
    <dbReference type="NCBI Taxonomy" id="2734912"/>
    <lineage>
        <taxon>Bacteria</taxon>
        <taxon>Pseudomonadati</taxon>
        <taxon>Pseudomonadota</taxon>
        <taxon>Alphaproteobacteria</taxon>
        <taxon>Hyphomicrobiales</taxon>
        <taxon>Nitrobacteraceae</taxon>
        <taxon>Bradyrhizobium</taxon>
    </lineage>
</organism>
<evidence type="ECO:0000313" key="9">
    <source>
        <dbReference type="Proteomes" id="UP001314635"/>
    </source>
</evidence>
<keyword evidence="6" id="KW-0411">Iron-sulfur</keyword>
<proteinExistence type="inferred from homology"/>
<keyword evidence="2" id="KW-0001">2Fe-2S</keyword>
<dbReference type="SUPFAM" id="SSF55961">
    <property type="entry name" value="Bet v1-like"/>
    <property type="match status" value="1"/>
</dbReference>
<evidence type="ECO:0000256" key="5">
    <source>
        <dbReference type="ARBA" id="ARBA00023004"/>
    </source>
</evidence>
<dbReference type="GO" id="GO:0051213">
    <property type="term" value="F:dioxygenase activity"/>
    <property type="evidence" value="ECO:0007669"/>
    <property type="project" value="UniProtKB-KW"/>
</dbReference>
<sequence length="432" mass="48392">MSHPPELPLDALVQEHRVHRSLYTDEAIFADEMNRVFGGTWTFLAHESELPAPHSFVRRKLGLRPVIVSRDRDGALHVLLNRCTHRGATVCRQDEGTARRFTCPYHNWSFDSAGALVGVPIEEGYGPGFDKAALGLGKARVASYRGFIFATLNAEMPDLVTHLGPAAQLIDEWLDRWPGATLKLQRGTHRMICLGNWKLVYDNSADGYHPGFSHMSLLRMRKDRYGAGVDMQWTIGNVDHGLQTVADVGNGHTFIDQRAEIKRYWEQAAPMPGETRYEQAIRAKLGAKADAALDVVMGSGMNLNIFPNLLIIGNQIQVIEPQRVDLTHLTWYATALEAPDLPDEVNALRMRLQEDFPSFGEPDDLANFEECQAGLSIPEMEWVLTNRHLGTGKEYIGPKGMLTGPVTDDLPLRAFWREWKRLMTSTTRLAAA</sequence>
<dbReference type="CDD" id="cd03469">
    <property type="entry name" value="Rieske_RO_Alpha_N"/>
    <property type="match status" value="1"/>
</dbReference>
<protein>
    <submittedName>
        <fullName evidence="8">Aromatic ring-hydroxylating dioxygenase subunit alpha</fullName>
    </submittedName>
</protein>
<reference evidence="9" key="1">
    <citation type="journal article" date="2021" name="ISME J.">
        <title>Evolutionary origin and ecological implication of a unique nif island in free-living Bradyrhizobium lineages.</title>
        <authorList>
            <person name="Tao J."/>
        </authorList>
    </citation>
    <scope>NUCLEOTIDE SEQUENCE [LARGE SCALE GENOMIC DNA]</scope>
    <source>
        <strain evidence="9">SZCCT0094</strain>
    </source>
</reference>
<dbReference type="PANTHER" id="PTHR43756">
    <property type="entry name" value="CHOLINE MONOOXYGENASE, CHLOROPLASTIC"/>
    <property type="match status" value="1"/>
</dbReference>
<dbReference type="Gene3D" id="3.90.380.10">
    <property type="entry name" value="Naphthalene 1,2-dioxygenase Alpha Subunit, Chain A, domain 1"/>
    <property type="match status" value="1"/>
</dbReference>
<dbReference type="InterPro" id="IPR001663">
    <property type="entry name" value="Rng_hydr_dOase-A"/>
</dbReference>
<keyword evidence="4" id="KW-0560">Oxidoreductase</keyword>
<evidence type="ECO:0000259" key="7">
    <source>
        <dbReference type="PROSITE" id="PS51296"/>
    </source>
</evidence>
<dbReference type="Pfam" id="PF00848">
    <property type="entry name" value="Ring_hydroxyl_A"/>
    <property type="match status" value="1"/>
</dbReference>
<dbReference type="PANTHER" id="PTHR43756:SF1">
    <property type="entry name" value="3-PHENYLPROPIONATE_CINNAMIC ACID DIOXYGENASE SUBUNIT ALPHA"/>
    <property type="match status" value="1"/>
</dbReference>
<dbReference type="InterPro" id="IPR015879">
    <property type="entry name" value="Ring_hydroxy_dOase_asu_C_dom"/>
</dbReference>
<evidence type="ECO:0000313" key="8">
    <source>
        <dbReference type="EMBL" id="MBR1138195.1"/>
    </source>
</evidence>
<accession>A0ABS5GA33</accession>
<keyword evidence="9" id="KW-1185">Reference proteome</keyword>
<dbReference type="RefSeq" id="WP_172242259.1">
    <property type="nucleotide sequence ID" value="NZ_JABFDP010000037.1"/>
</dbReference>